<dbReference type="Gene3D" id="3.90.950.10">
    <property type="match status" value="1"/>
</dbReference>
<keyword evidence="2 3" id="KW-0378">Hydrolase</keyword>
<keyword evidence="3" id="KW-0546">Nucleotide metabolism</keyword>
<feature type="active site" description="Proton acceptor" evidence="3">
    <location>
        <position position="82"/>
    </location>
</feature>
<comment type="subcellular location">
    <subcellularLocation>
        <location evidence="3">Cytoplasm</location>
    </subcellularLocation>
</comment>
<sequence length="204" mass="22133">MSSDKSIKPELVLASSSPRRKELIALLGLPVTVMPSGASEETPEDWTPRQIVEELSLRKALAVQQEMKADIPSDSSIIIGSDTIVVLDDVIMGKPRDEQDAFHMLSQLSGKAHEVYTGVSCVRASDSRSVTSHRVTKVRMRPLSEAQISRYVATGEPMDKAGAYGIQEIGALLVEAIEGDYFNVVGLPVSLVAILLEQFEVTVP</sequence>
<protein>
    <recommendedName>
        <fullName evidence="3">dTTP/UTP pyrophosphatase</fullName>
        <shortName evidence="3">dTTPase/UTPase</shortName>
        <ecNumber evidence="3">3.6.1.9</ecNumber>
    </recommendedName>
    <alternativeName>
        <fullName evidence="3">Nucleoside triphosphate pyrophosphatase</fullName>
    </alternativeName>
    <alternativeName>
        <fullName evidence="3">Nucleotide pyrophosphatase</fullName>
        <shortName evidence="3">Nucleotide PPase</shortName>
    </alternativeName>
</protein>
<name>A0ABV8SEZ4_9BACL</name>
<dbReference type="RefSeq" id="WP_204601774.1">
    <property type="nucleotide sequence ID" value="NZ_JBHSED010000058.1"/>
</dbReference>
<comment type="caution">
    <text evidence="3">Lacks conserved residue(s) required for the propagation of feature annotation.</text>
</comment>
<dbReference type="NCBIfam" id="TIGR00172">
    <property type="entry name" value="maf"/>
    <property type="match status" value="1"/>
</dbReference>
<gene>
    <name evidence="4" type="ORF">ACFO1S_22220</name>
</gene>
<dbReference type="Pfam" id="PF02545">
    <property type="entry name" value="Maf"/>
    <property type="match status" value="1"/>
</dbReference>
<comment type="similarity">
    <text evidence="3">Belongs to the Maf family. YhdE subfamily.</text>
</comment>
<comment type="catalytic activity">
    <reaction evidence="3">
        <text>UTP + H2O = UMP + diphosphate + H(+)</text>
        <dbReference type="Rhea" id="RHEA:29395"/>
        <dbReference type="ChEBI" id="CHEBI:15377"/>
        <dbReference type="ChEBI" id="CHEBI:15378"/>
        <dbReference type="ChEBI" id="CHEBI:33019"/>
        <dbReference type="ChEBI" id="CHEBI:46398"/>
        <dbReference type="ChEBI" id="CHEBI:57865"/>
        <dbReference type="EC" id="3.6.1.9"/>
    </reaction>
</comment>
<feature type="site" description="Important for substrate specificity" evidence="3">
    <location>
        <position position="19"/>
    </location>
</feature>
<dbReference type="GO" id="GO:0016787">
    <property type="term" value="F:hydrolase activity"/>
    <property type="evidence" value="ECO:0007669"/>
    <property type="project" value="UniProtKB-KW"/>
</dbReference>
<evidence type="ECO:0000313" key="4">
    <source>
        <dbReference type="EMBL" id="MFC4306151.1"/>
    </source>
</evidence>
<evidence type="ECO:0000256" key="3">
    <source>
        <dbReference type="HAMAP-Rule" id="MF_00528"/>
    </source>
</evidence>
<comment type="function">
    <text evidence="3">Nucleoside triphosphate pyrophosphatase that hydrolyzes dTTP and UTP. May have a dual role in cell division arrest and in preventing the incorporation of modified nucleotides into cellular nucleic acids.</text>
</comment>
<evidence type="ECO:0000313" key="5">
    <source>
        <dbReference type="Proteomes" id="UP001595755"/>
    </source>
</evidence>
<dbReference type="PANTHER" id="PTHR43213:SF5">
    <property type="entry name" value="BIFUNCTIONAL DTTP_UTP PYROPHOSPHATASE_METHYLTRANSFERASE PROTEIN-RELATED"/>
    <property type="match status" value="1"/>
</dbReference>
<keyword evidence="5" id="KW-1185">Reference proteome</keyword>
<evidence type="ECO:0000256" key="1">
    <source>
        <dbReference type="ARBA" id="ARBA00001968"/>
    </source>
</evidence>
<dbReference type="HAMAP" id="MF_00528">
    <property type="entry name" value="Maf"/>
    <property type="match status" value="1"/>
</dbReference>
<comment type="caution">
    <text evidence="4">The sequence shown here is derived from an EMBL/GenBank/DDBJ whole genome shotgun (WGS) entry which is preliminary data.</text>
</comment>
<dbReference type="EMBL" id="JBHSED010000058">
    <property type="protein sequence ID" value="MFC4306151.1"/>
    <property type="molecule type" value="Genomic_DNA"/>
</dbReference>
<dbReference type="SUPFAM" id="SSF52972">
    <property type="entry name" value="ITPase-like"/>
    <property type="match status" value="1"/>
</dbReference>
<dbReference type="PIRSF" id="PIRSF006305">
    <property type="entry name" value="Maf"/>
    <property type="match status" value="1"/>
</dbReference>
<evidence type="ECO:0000256" key="2">
    <source>
        <dbReference type="ARBA" id="ARBA00022801"/>
    </source>
</evidence>
<reference evidence="5" key="1">
    <citation type="journal article" date="2019" name="Int. J. Syst. Evol. Microbiol.">
        <title>The Global Catalogue of Microorganisms (GCM) 10K type strain sequencing project: providing services to taxonomists for standard genome sequencing and annotation.</title>
        <authorList>
            <consortium name="The Broad Institute Genomics Platform"/>
            <consortium name="The Broad Institute Genome Sequencing Center for Infectious Disease"/>
            <person name="Wu L."/>
            <person name="Ma J."/>
        </authorList>
    </citation>
    <scope>NUCLEOTIDE SEQUENCE [LARGE SCALE GENOMIC DNA]</scope>
    <source>
        <strain evidence="5">CGMCC 4.1641</strain>
    </source>
</reference>
<dbReference type="PANTHER" id="PTHR43213">
    <property type="entry name" value="BIFUNCTIONAL DTTP/UTP PYROPHOSPHATASE/METHYLTRANSFERASE PROTEIN-RELATED"/>
    <property type="match status" value="1"/>
</dbReference>
<keyword evidence="3" id="KW-0963">Cytoplasm</keyword>
<feature type="site" description="Important for substrate specificity" evidence="3">
    <location>
        <position position="167"/>
    </location>
</feature>
<dbReference type="CDD" id="cd00555">
    <property type="entry name" value="Maf"/>
    <property type="match status" value="1"/>
</dbReference>
<accession>A0ABV8SEZ4</accession>
<feature type="site" description="Important for substrate specificity" evidence="3">
    <location>
        <position position="83"/>
    </location>
</feature>
<dbReference type="Proteomes" id="UP001595755">
    <property type="component" value="Unassembled WGS sequence"/>
</dbReference>
<dbReference type="EC" id="3.6.1.9" evidence="3"/>
<proteinExistence type="inferred from homology"/>
<comment type="catalytic activity">
    <reaction evidence="3">
        <text>dTTP + H2O = dTMP + diphosphate + H(+)</text>
        <dbReference type="Rhea" id="RHEA:28534"/>
        <dbReference type="ChEBI" id="CHEBI:15377"/>
        <dbReference type="ChEBI" id="CHEBI:15378"/>
        <dbReference type="ChEBI" id="CHEBI:33019"/>
        <dbReference type="ChEBI" id="CHEBI:37568"/>
        <dbReference type="ChEBI" id="CHEBI:63528"/>
        <dbReference type="EC" id="3.6.1.9"/>
    </reaction>
</comment>
<dbReference type="InterPro" id="IPR003697">
    <property type="entry name" value="Maf-like"/>
</dbReference>
<organism evidence="4 5">
    <name type="scientific">Cohnella boryungensis</name>
    <dbReference type="NCBI Taxonomy" id="768479"/>
    <lineage>
        <taxon>Bacteria</taxon>
        <taxon>Bacillati</taxon>
        <taxon>Bacillota</taxon>
        <taxon>Bacilli</taxon>
        <taxon>Bacillales</taxon>
        <taxon>Paenibacillaceae</taxon>
        <taxon>Cohnella</taxon>
    </lineage>
</organism>
<comment type="cofactor">
    <cofactor evidence="1 3">
        <name>a divalent metal cation</name>
        <dbReference type="ChEBI" id="CHEBI:60240"/>
    </cofactor>
</comment>
<dbReference type="InterPro" id="IPR029001">
    <property type="entry name" value="ITPase-like_fam"/>
</dbReference>